<evidence type="ECO:0000259" key="2">
    <source>
        <dbReference type="PROSITE" id="PS51832"/>
    </source>
</evidence>
<keyword evidence="1" id="KW-1133">Transmembrane helix</keyword>
<dbReference type="AlphaFoldDB" id="A0A2N5H9H0"/>
<dbReference type="NCBIfam" id="TIGR00277">
    <property type="entry name" value="HDIG"/>
    <property type="match status" value="1"/>
</dbReference>
<dbReference type="EMBL" id="PGVE01000079">
    <property type="protein sequence ID" value="PLS02155.1"/>
    <property type="molecule type" value="Genomic_DNA"/>
</dbReference>
<evidence type="ECO:0000256" key="1">
    <source>
        <dbReference type="SAM" id="Phobius"/>
    </source>
</evidence>
<dbReference type="RefSeq" id="WP_101650214.1">
    <property type="nucleotide sequence ID" value="NZ_PGVE01000079.1"/>
</dbReference>
<dbReference type="PANTHER" id="PTHR43155">
    <property type="entry name" value="CYCLIC DI-GMP PHOSPHODIESTERASE PA4108-RELATED"/>
    <property type="match status" value="1"/>
</dbReference>
<comment type="caution">
    <text evidence="3">The sequence shown here is derived from an EMBL/GenBank/DDBJ whole genome shotgun (WGS) entry which is preliminary data.</text>
</comment>
<dbReference type="InterPro" id="IPR006675">
    <property type="entry name" value="HDIG_dom"/>
</dbReference>
<name>A0A2N5H9H0_9BACI</name>
<dbReference type="CDD" id="cd00077">
    <property type="entry name" value="HDc"/>
    <property type="match status" value="1"/>
</dbReference>
<dbReference type="GO" id="GO:0016787">
    <property type="term" value="F:hydrolase activity"/>
    <property type="evidence" value="ECO:0007669"/>
    <property type="project" value="UniProtKB-KW"/>
</dbReference>
<reference evidence="3 4" key="1">
    <citation type="submission" date="2017-11" db="EMBL/GenBank/DDBJ databases">
        <title>Comparitive Functional Genomics of Dry Heat Resistant strains isolated from the Viking Spacecraft.</title>
        <authorList>
            <person name="Seuylemezian A."/>
            <person name="Cooper K."/>
            <person name="Vaishampayan P."/>
        </authorList>
    </citation>
    <scope>NUCLEOTIDE SEQUENCE [LARGE SCALE GENOMIC DNA]</scope>
    <source>
        <strain evidence="3 4">V32-6</strain>
    </source>
</reference>
<accession>A0A2N5H9H0</accession>
<feature type="transmembrane region" description="Helical" evidence="1">
    <location>
        <begin position="27"/>
        <end position="46"/>
    </location>
</feature>
<proteinExistence type="predicted"/>
<dbReference type="Proteomes" id="UP000234950">
    <property type="component" value="Unassembled WGS sequence"/>
</dbReference>
<evidence type="ECO:0000313" key="3">
    <source>
        <dbReference type="EMBL" id="PLS02155.1"/>
    </source>
</evidence>
<dbReference type="InterPro" id="IPR037522">
    <property type="entry name" value="HD_GYP_dom"/>
</dbReference>
<feature type="domain" description="HD-GYP" evidence="2">
    <location>
        <begin position="192"/>
        <end position="388"/>
    </location>
</feature>
<organism evidence="3 4">
    <name type="scientific">Neobacillus cucumis</name>
    <dbReference type="NCBI Taxonomy" id="1740721"/>
    <lineage>
        <taxon>Bacteria</taxon>
        <taxon>Bacillati</taxon>
        <taxon>Bacillota</taxon>
        <taxon>Bacilli</taxon>
        <taxon>Bacillales</taxon>
        <taxon>Bacillaceae</taxon>
        <taxon>Neobacillus</taxon>
    </lineage>
</organism>
<feature type="transmembrane region" description="Helical" evidence="1">
    <location>
        <begin position="91"/>
        <end position="110"/>
    </location>
</feature>
<protein>
    <submittedName>
        <fullName evidence="3">Metal-dependent phosphohydrolase</fullName>
    </submittedName>
</protein>
<dbReference type="Pfam" id="PF13487">
    <property type="entry name" value="HD_5"/>
    <property type="match status" value="1"/>
</dbReference>
<keyword evidence="3" id="KW-0378">Hydrolase</keyword>
<keyword evidence="1" id="KW-0812">Transmembrane</keyword>
<dbReference type="InterPro" id="IPR003607">
    <property type="entry name" value="HD/PDEase_dom"/>
</dbReference>
<dbReference type="Gene3D" id="1.10.3210.10">
    <property type="entry name" value="Hypothetical protein af1432"/>
    <property type="match status" value="1"/>
</dbReference>
<sequence length="398" mass="45422">MILYERFANKKNLDPNVINAETRTLKWFLVLFYIISFVYDIIYTTLSRHNPKLKDGPDSPIYWIYLLMFALLPLGHYAIKSKKSYYIKYIYFLSYTFIGLIIDIVTYTGNADNYPGGSAVEIFWLLLSAIFVSKPFVIVVSSGIILKYLIVGLVINPPNLVIGIILSVTLSIFSFILLSRFQSYVNAIKTSHDQQLTGLVKGVIATLELKDPYTRGHSERVAGYALELVKVTGKYKEEQLKDFEFACLLHDIGKIHIPDQILMKPSKLSDEEYEIIKSHTTVGAEAVSKVVGLNSSIEIIRSHHERWDGKGYPDRLKEDEIPFLARVAAIADAFDAMTSNRSYRNALSVDEAYKRIIEGKGTQFDPELVDLFHQVLPKWKELHDNSFVNVINERISIY</sequence>
<gene>
    <name evidence="3" type="ORF">CVD27_21190</name>
</gene>
<keyword evidence="4" id="KW-1185">Reference proteome</keyword>
<feature type="transmembrane region" description="Helical" evidence="1">
    <location>
        <begin position="122"/>
        <end position="146"/>
    </location>
</feature>
<feature type="transmembrane region" description="Helical" evidence="1">
    <location>
        <begin position="158"/>
        <end position="178"/>
    </location>
</feature>
<dbReference type="PROSITE" id="PS51832">
    <property type="entry name" value="HD_GYP"/>
    <property type="match status" value="1"/>
</dbReference>
<dbReference type="InterPro" id="IPR048436">
    <property type="entry name" value="MASE12"/>
</dbReference>
<dbReference type="SUPFAM" id="SSF109604">
    <property type="entry name" value="HD-domain/PDEase-like"/>
    <property type="match status" value="1"/>
</dbReference>
<evidence type="ECO:0000313" key="4">
    <source>
        <dbReference type="Proteomes" id="UP000234950"/>
    </source>
</evidence>
<feature type="transmembrane region" description="Helical" evidence="1">
    <location>
        <begin position="61"/>
        <end position="79"/>
    </location>
</feature>
<dbReference type="OrthoDB" id="9759601at2"/>
<dbReference type="Pfam" id="PF20971">
    <property type="entry name" value="MASE12"/>
    <property type="match status" value="1"/>
</dbReference>
<keyword evidence="1" id="KW-0472">Membrane</keyword>
<dbReference type="SMART" id="SM00471">
    <property type="entry name" value="HDc"/>
    <property type="match status" value="1"/>
</dbReference>